<dbReference type="AlphaFoldDB" id="Q8NU62"/>
<dbReference type="eggNOG" id="ENOG5031JGB">
    <property type="taxonomic scope" value="Bacteria"/>
</dbReference>
<dbReference type="Proteomes" id="UP000000582">
    <property type="component" value="Chromosome"/>
</dbReference>
<dbReference type="BioCyc" id="CORYNE:G18NG-9627-MONOMER"/>
<protein>
    <submittedName>
        <fullName evidence="2">Uncharacterized protein</fullName>
    </submittedName>
</protein>
<name>Q8NU62_CORGL</name>
<organism evidence="2 3">
    <name type="scientific">Corynebacterium glutamicum (strain ATCC 13032 / DSM 20300 / JCM 1318 / BCRC 11384 / CCUG 27702 / LMG 3730 / NBRC 12168 / NCIMB 10025 / NRRL B-2784 / 534)</name>
    <dbReference type="NCBI Taxonomy" id="196627"/>
    <lineage>
        <taxon>Bacteria</taxon>
        <taxon>Bacillati</taxon>
        <taxon>Actinomycetota</taxon>
        <taxon>Actinomycetes</taxon>
        <taxon>Mycobacteriales</taxon>
        <taxon>Corynebacteriaceae</taxon>
        <taxon>Corynebacterium</taxon>
    </lineage>
</organism>
<dbReference type="STRING" id="196627.cg0107"/>
<gene>
    <name evidence="2" type="ordered locus">Cgl0078</name>
</gene>
<keyword evidence="3" id="KW-1185">Reference proteome</keyword>
<dbReference type="KEGG" id="cgl:Cgl0078"/>
<dbReference type="EMBL" id="BA000036">
    <property type="protein sequence ID" value="BAB97471.1"/>
    <property type="molecule type" value="Genomic_DNA"/>
</dbReference>
<evidence type="ECO:0000313" key="2">
    <source>
        <dbReference type="EMBL" id="BAB97471.1"/>
    </source>
</evidence>
<accession>Q8NU62</accession>
<reference evidence="3" key="1">
    <citation type="journal article" date="2003" name="Appl. Microbiol. Biotechnol.">
        <title>The Corynebacterium glutamicum genome: features and impacts on biotechnological processes.</title>
        <authorList>
            <person name="Ikeda M."/>
            <person name="Nakagawa S."/>
        </authorList>
    </citation>
    <scope>NUCLEOTIDE SEQUENCE [LARGE SCALE GENOMIC DNA]</scope>
    <source>
        <strain evidence="3">ATCC 13032 / DSM 20300 / BCRC 11384 / JCM 1318 / LMG 3730 / NCIMB 10025</strain>
    </source>
</reference>
<evidence type="ECO:0000256" key="1">
    <source>
        <dbReference type="SAM" id="MobiDB-lite"/>
    </source>
</evidence>
<dbReference type="PATRIC" id="fig|196627.13.peg.79"/>
<dbReference type="OrthoDB" id="4426766at2"/>
<sequence length="205" mass="20856">MNSHPQHWCISVTSVWLLVMSFLNSAKTKTVALTATFVGAATLATPAIASADIVDNALAALPSGEISCSQAEKYWTTEADYNSKVAQANALAMFDSRGPQIQAALARVDEAANRCGLKGGTVAAQAEATEAAPAAPAPAPQDNTGTSQTAPAPAAPAAPAATPVVNLAPAGSPTFTIEVPGVGGVQLPDLYQIVQQFLAQFGIKI</sequence>
<feature type="region of interest" description="Disordered" evidence="1">
    <location>
        <begin position="127"/>
        <end position="157"/>
    </location>
</feature>
<proteinExistence type="predicted"/>
<dbReference type="HOGENOM" id="CLU_098223_1_0_11"/>
<evidence type="ECO:0000313" key="3">
    <source>
        <dbReference type="Proteomes" id="UP000000582"/>
    </source>
</evidence>